<organism evidence="2 3">
    <name type="scientific">Paenibacillus odorifer</name>
    <dbReference type="NCBI Taxonomy" id="189426"/>
    <lineage>
        <taxon>Bacteria</taxon>
        <taxon>Bacillati</taxon>
        <taxon>Bacillota</taxon>
        <taxon>Bacilli</taxon>
        <taxon>Bacillales</taxon>
        <taxon>Paenibacillaceae</taxon>
        <taxon>Paenibacillus</taxon>
    </lineage>
</organism>
<comment type="caution">
    <text evidence="2">The sequence shown here is derived from an EMBL/GenBank/DDBJ whole genome shotgun (WGS) entry which is preliminary data.</text>
</comment>
<feature type="domain" description="Tail spike" evidence="1">
    <location>
        <begin position="110"/>
        <end position="357"/>
    </location>
</feature>
<evidence type="ECO:0000313" key="2">
    <source>
        <dbReference type="EMBL" id="OMD13444.1"/>
    </source>
</evidence>
<evidence type="ECO:0000313" key="3">
    <source>
        <dbReference type="Proteomes" id="UP000187158"/>
    </source>
</evidence>
<gene>
    <name evidence="2" type="ORF">BSO21_28085</name>
</gene>
<reference evidence="2 3" key="1">
    <citation type="submission" date="2016-11" db="EMBL/GenBank/DDBJ databases">
        <title>Paenibacillus species isolates.</title>
        <authorList>
            <person name="Beno S.M."/>
        </authorList>
    </citation>
    <scope>NUCLEOTIDE SEQUENCE [LARGE SCALE GENOMIC DNA]</scope>
    <source>
        <strain evidence="2 3">FSL H7-0433</strain>
    </source>
</reference>
<dbReference type="Pfam" id="PF06605">
    <property type="entry name" value="Prophage_tail"/>
    <property type="match status" value="1"/>
</dbReference>
<protein>
    <recommendedName>
        <fullName evidence="1">Tail spike domain-containing protein</fullName>
    </recommendedName>
</protein>
<dbReference type="Proteomes" id="UP000187158">
    <property type="component" value="Unassembled WGS sequence"/>
</dbReference>
<dbReference type="InterPro" id="IPR010572">
    <property type="entry name" value="Tail_dom"/>
</dbReference>
<keyword evidence="3" id="KW-1185">Reference proteome</keyword>
<evidence type="ECO:0000259" key="1">
    <source>
        <dbReference type="Pfam" id="PF06605"/>
    </source>
</evidence>
<dbReference type="NCBIfam" id="TIGR01665">
    <property type="entry name" value="put_anti_recept"/>
    <property type="match status" value="1"/>
</dbReference>
<dbReference type="EMBL" id="MPVP01000316">
    <property type="protein sequence ID" value="OMD13444.1"/>
    <property type="molecule type" value="Genomic_DNA"/>
</dbReference>
<name>A0ABX3GJ03_9BACL</name>
<proteinExistence type="predicted"/>
<accession>A0ABX3GJ03</accession>
<dbReference type="InterPro" id="IPR007119">
    <property type="entry name" value="Phage_tail_spike_N"/>
</dbReference>
<sequence>MVAIGSLVKSYDVTRKRRINSDYELSFLVPMNSRDYLEKILIKGHVKDERGQFYVINSRSRVREDRKLTASIMCTHVMFKLTDFKFPYVSYIAEAYGVHISQLTNLISAATGGRFTFAIDDAFDLCDVKDFGQGNCLQALNKVIEMYGCEIEADNFIIRLKKQIGKDEGMQYRIQKNIVSDQFKDDASSLVTRLFCQMKDGRTWIGQPASILTNEERTLLESVPGAIVNGILQVNYLISPFAASWGSNLVPYFDGEIIEQDIEEVSDLLEAGRKTLREKEIPSFEVTADSADLYKIRSNAVKPDLGDTAYCYDPDIGLVNLKSRIMELTEYPYTKEKHAQAVLSNVEVKDMDDIIADLDKSKKLVDNLYSNGRIRTELFEAVAKQVITDINNSKTELIYPPDGGILAQEKTNHLEQVRLTSKGLGISTDGWNSVRSAVTARGVLAETVIGQFGSFVSMLIGTGNAVTQINTNGIAAGHSNFNEAPFRVDMAGNLVANKLTANYASIANSNFSGGAIVGSSINVGNGKFVVNSSGSVYAADGTFQGTINAKGGSFEGTIYAGGEIVGGIITGALLRTSASGARVEVDTSGWRTYDSAGKQRIGILSASQYGMSALTFDRSDGGGSGTINGGDDGFDIVSYVDMLISAMTRSIYFQGQLNFSSAYSIVGLQMAHINGLLAELAGKARAGYATSSVSAGAHNHGFPNGTQFKDVNGNTFTWSAYTGFTHDHTQQ</sequence>
<dbReference type="Gene3D" id="3.55.50.40">
    <property type="match status" value="1"/>
</dbReference>